<dbReference type="SUPFAM" id="SSF51604">
    <property type="entry name" value="Enolase C-terminal domain-like"/>
    <property type="match status" value="1"/>
</dbReference>
<dbReference type="Pfam" id="PF13378">
    <property type="entry name" value="MR_MLE_C"/>
    <property type="match status" value="1"/>
</dbReference>
<dbReference type="InterPro" id="IPR013341">
    <property type="entry name" value="Mandelate_racemase_N_dom"/>
</dbReference>
<evidence type="ECO:0000256" key="3">
    <source>
        <dbReference type="ARBA" id="ARBA00023235"/>
    </source>
</evidence>
<keyword evidence="6" id="KW-0012">Acyltransferase</keyword>
<dbReference type="EC" id="2.3.1.-" evidence="6"/>
<evidence type="ECO:0000256" key="4">
    <source>
        <dbReference type="SAM" id="MobiDB-lite"/>
    </source>
</evidence>
<dbReference type="RefSeq" id="WP_358359466.1">
    <property type="nucleotide sequence ID" value="NZ_JBEZFP010000090.1"/>
</dbReference>
<dbReference type="Proteomes" id="UP001551482">
    <property type="component" value="Unassembled WGS sequence"/>
</dbReference>
<dbReference type="PROSITE" id="PS51186">
    <property type="entry name" value="GNAT"/>
    <property type="match status" value="1"/>
</dbReference>
<feature type="domain" description="N-acetyltransferase" evidence="5">
    <location>
        <begin position="11"/>
        <end position="183"/>
    </location>
</feature>
<proteinExistence type="inferred from homology"/>
<dbReference type="PANTHER" id="PTHR48073:SF2">
    <property type="entry name" value="O-SUCCINYLBENZOATE SYNTHASE"/>
    <property type="match status" value="1"/>
</dbReference>
<keyword evidence="6" id="KW-0808">Transferase</keyword>
<evidence type="ECO:0000313" key="6">
    <source>
        <dbReference type="EMBL" id="MEU8137488.1"/>
    </source>
</evidence>
<feature type="region of interest" description="Disordered" evidence="4">
    <location>
        <begin position="159"/>
        <end position="193"/>
    </location>
</feature>
<name>A0ABV3DP04_9ACTN</name>
<dbReference type="Pfam" id="PF02746">
    <property type="entry name" value="MR_MLE_N"/>
    <property type="match status" value="1"/>
</dbReference>
<dbReference type="Pfam" id="PF00583">
    <property type="entry name" value="Acetyltransf_1"/>
    <property type="match status" value="1"/>
</dbReference>
<comment type="similarity">
    <text evidence="1">Belongs to the mandelate racemase/muconate lactonizing enzyme family.</text>
</comment>
<evidence type="ECO:0000256" key="1">
    <source>
        <dbReference type="ARBA" id="ARBA00008031"/>
    </source>
</evidence>
<dbReference type="InterPro" id="IPR016181">
    <property type="entry name" value="Acyl_CoA_acyltransferase"/>
</dbReference>
<dbReference type="InterPro" id="IPR000182">
    <property type="entry name" value="GNAT_dom"/>
</dbReference>
<accession>A0ABV3DP04</accession>
<evidence type="ECO:0000259" key="5">
    <source>
        <dbReference type="PROSITE" id="PS51186"/>
    </source>
</evidence>
<dbReference type="EMBL" id="JBEZFP010000090">
    <property type="protein sequence ID" value="MEU8137488.1"/>
    <property type="molecule type" value="Genomic_DNA"/>
</dbReference>
<keyword evidence="7" id="KW-1185">Reference proteome</keyword>
<dbReference type="SFLD" id="SFLDG00180">
    <property type="entry name" value="muconate_cycloisomerase"/>
    <property type="match status" value="1"/>
</dbReference>
<sequence length="531" mass="55140">MSAAERVAAGSGLRGATHDDLPAMAEIFVRSWLGAYGGIVPDDVLDSLQPGSVAADLAVGLDDPRLITVLALGTAGEPVGFARFGDDVTDRSDRSDREGGAGGRDGYLAALYVHPAASGLGIGGRLLRHALDAMPGRAVGLWVFEANSRARSVYEKAGFRPAGPRRTDPRWRTPQIPMRRPARNEPRPLPALPDLTLPRVRAVSTTVVQRPLRRPFRTALRTVHTLSAIEVTLHTADGLSATGSTVATPAVTGDTADAVLAALHGPISHALRRGPRDFAQALRAVEAAAPGVASARAAADVALHHLAASSPAFARTGLPGLLGNTPLPVRSDLTISVDSPAAMATSALEAAEAGFDTLKLKLADAEVDVRRVSEVHAGLGGAERRVVLRVDANQAWTPDEAVHVLDRIAALGIDLELVEQPVRAADLAGLAHVRRNSPWPVLADESVFTADDVRRVADASAADLVNLKLLKCGGLGPAREVVAACAETGLGLVVGCMLEPAEGVAAARHLAAAATVGPLAHDLDAGWWAAT</sequence>
<dbReference type="Gene3D" id="3.40.630.30">
    <property type="match status" value="1"/>
</dbReference>
<keyword evidence="3" id="KW-0413">Isomerase</keyword>
<evidence type="ECO:0000256" key="2">
    <source>
        <dbReference type="ARBA" id="ARBA00022723"/>
    </source>
</evidence>
<evidence type="ECO:0000313" key="7">
    <source>
        <dbReference type="Proteomes" id="UP001551482"/>
    </source>
</evidence>
<organism evidence="6 7">
    <name type="scientific">Streptodolium elevatio</name>
    <dbReference type="NCBI Taxonomy" id="3157996"/>
    <lineage>
        <taxon>Bacteria</taxon>
        <taxon>Bacillati</taxon>
        <taxon>Actinomycetota</taxon>
        <taxon>Actinomycetes</taxon>
        <taxon>Kitasatosporales</taxon>
        <taxon>Streptomycetaceae</taxon>
        <taxon>Streptodolium</taxon>
    </lineage>
</organism>
<gene>
    <name evidence="6" type="ORF">AB0C36_28755</name>
</gene>
<dbReference type="InterPro" id="IPR036849">
    <property type="entry name" value="Enolase-like_C_sf"/>
</dbReference>
<dbReference type="Gene3D" id="3.20.20.120">
    <property type="entry name" value="Enolase-like C-terminal domain"/>
    <property type="match status" value="1"/>
</dbReference>
<dbReference type="InterPro" id="IPR013342">
    <property type="entry name" value="Mandelate_racemase_C"/>
</dbReference>
<dbReference type="GO" id="GO:0016746">
    <property type="term" value="F:acyltransferase activity"/>
    <property type="evidence" value="ECO:0007669"/>
    <property type="project" value="UniProtKB-KW"/>
</dbReference>
<dbReference type="SFLD" id="SFLDS00001">
    <property type="entry name" value="Enolase"/>
    <property type="match status" value="1"/>
</dbReference>
<reference evidence="6 7" key="1">
    <citation type="submission" date="2024-06" db="EMBL/GenBank/DDBJ databases">
        <title>The Natural Products Discovery Center: Release of the First 8490 Sequenced Strains for Exploring Actinobacteria Biosynthetic Diversity.</title>
        <authorList>
            <person name="Kalkreuter E."/>
            <person name="Kautsar S.A."/>
            <person name="Yang D."/>
            <person name="Bader C.D."/>
            <person name="Teijaro C.N."/>
            <person name="Fluegel L."/>
            <person name="Davis C.M."/>
            <person name="Simpson J.R."/>
            <person name="Lauterbach L."/>
            <person name="Steele A.D."/>
            <person name="Gui C."/>
            <person name="Meng S."/>
            <person name="Li G."/>
            <person name="Viehrig K."/>
            <person name="Ye F."/>
            <person name="Su P."/>
            <person name="Kiefer A.F."/>
            <person name="Nichols A."/>
            <person name="Cepeda A.J."/>
            <person name="Yan W."/>
            <person name="Fan B."/>
            <person name="Jiang Y."/>
            <person name="Adhikari A."/>
            <person name="Zheng C.-J."/>
            <person name="Schuster L."/>
            <person name="Cowan T.M."/>
            <person name="Smanski M.J."/>
            <person name="Chevrette M.G."/>
            <person name="De Carvalho L.P.S."/>
            <person name="Shen B."/>
        </authorList>
    </citation>
    <scope>NUCLEOTIDE SEQUENCE [LARGE SCALE GENOMIC DNA]</scope>
    <source>
        <strain evidence="6 7">NPDC048946</strain>
    </source>
</reference>
<protein>
    <submittedName>
        <fullName evidence="6">GNAT family N-acetyltransferase</fullName>
        <ecNumber evidence="6">2.3.1.-</ecNumber>
    </submittedName>
</protein>
<dbReference type="SUPFAM" id="SSF54826">
    <property type="entry name" value="Enolase N-terminal domain-like"/>
    <property type="match status" value="1"/>
</dbReference>
<dbReference type="InterPro" id="IPR029065">
    <property type="entry name" value="Enolase_C-like"/>
</dbReference>
<dbReference type="Gene3D" id="3.30.390.10">
    <property type="entry name" value="Enolase-like, N-terminal domain"/>
    <property type="match status" value="1"/>
</dbReference>
<dbReference type="InterPro" id="IPR029017">
    <property type="entry name" value="Enolase-like_N"/>
</dbReference>
<dbReference type="PANTHER" id="PTHR48073">
    <property type="entry name" value="O-SUCCINYLBENZOATE SYNTHASE-RELATED"/>
    <property type="match status" value="1"/>
</dbReference>
<dbReference type="CDD" id="cd04301">
    <property type="entry name" value="NAT_SF"/>
    <property type="match status" value="1"/>
</dbReference>
<keyword evidence="2" id="KW-0479">Metal-binding</keyword>
<comment type="caution">
    <text evidence="6">The sequence shown here is derived from an EMBL/GenBank/DDBJ whole genome shotgun (WGS) entry which is preliminary data.</text>
</comment>
<dbReference type="SUPFAM" id="SSF55729">
    <property type="entry name" value="Acyl-CoA N-acyltransferases (Nat)"/>
    <property type="match status" value="1"/>
</dbReference>
<dbReference type="SMART" id="SM00922">
    <property type="entry name" value="MR_MLE"/>
    <property type="match status" value="1"/>
</dbReference>